<keyword evidence="4" id="KW-1185">Reference proteome</keyword>
<dbReference type="GO" id="GO:0046872">
    <property type="term" value="F:metal ion binding"/>
    <property type="evidence" value="ECO:0007669"/>
    <property type="project" value="UniProtKB-KW"/>
</dbReference>
<keyword evidence="1" id="KW-0227">DNA damage</keyword>
<dbReference type="PANTHER" id="PTHR15749">
    <property type="entry name" value="FANCONI-ASSOCIATED NUCLEASE 1"/>
    <property type="match status" value="1"/>
</dbReference>
<keyword evidence="1" id="KW-0378">Hydrolase</keyword>
<evidence type="ECO:0000256" key="1">
    <source>
        <dbReference type="RuleBase" id="RU365033"/>
    </source>
</evidence>
<dbReference type="GO" id="GO:0004528">
    <property type="term" value="F:phosphodiesterase I activity"/>
    <property type="evidence" value="ECO:0007669"/>
    <property type="project" value="UniProtKB-EC"/>
</dbReference>
<comment type="function">
    <text evidence="1">Nuclease required for the repair of DNA interstrand cross-links (ICL). Acts as a 5'-3' exonuclease that anchors at a cut end of DNA and cleaves DNA successively at every third nucleotide, allowing to excise an ICL from one strand through flanking incisions.</text>
</comment>
<dbReference type="EC" id="3.1.4.1" evidence="1"/>
<sequence length="157" mass="18189">MEKTVLCRSDNSQKTEIEKTVKNENDESSQTTRLPYYLQNFLTVLQAVLENEDDRILFNDEDMSLIHAFEKLSVMGQKLYVRLFQRKLKWLQVSKLDYEEIRSDLAPVAQELVQQRFLQSENDLEHLGEALDLLPAPELKSLAKTSTLVILGLRNCS</sequence>
<dbReference type="EMBL" id="JBBPFD010000017">
    <property type="protein sequence ID" value="KAK7891029.1"/>
    <property type="molecule type" value="Genomic_DNA"/>
</dbReference>
<dbReference type="GO" id="GO:0017108">
    <property type="term" value="F:5'-flap endonuclease activity"/>
    <property type="evidence" value="ECO:0007669"/>
    <property type="project" value="TreeGrafter"/>
</dbReference>
<comment type="subcellular location">
    <subcellularLocation>
        <location evidence="1">Nucleus</location>
    </subcellularLocation>
</comment>
<evidence type="ECO:0000313" key="4">
    <source>
        <dbReference type="Proteomes" id="UP001460270"/>
    </source>
</evidence>
<keyword evidence="1" id="KW-0234">DNA repair</keyword>
<dbReference type="GO" id="GO:0005634">
    <property type="term" value="C:nucleus"/>
    <property type="evidence" value="ECO:0007669"/>
    <property type="project" value="UniProtKB-SubCell"/>
</dbReference>
<accession>A0AAW0N342</accession>
<organism evidence="3 4">
    <name type="scientific">Mugilogobius chulae</name>
    <name type="common">yellowstripe goby</name>
    <dbReference type="NCBI Taxonomy" id="88201"/>
    <lineage>
        <taxon>Eukaryota</taxon>
        <taxon>Metazoa</taxon>
        <taxon>Chordata</taxon>
        <taxon>Craniata</taxon>
        <taxon>Vertebrata</taxon>
        <taxon>Euteleostomi</taxon>
        <taxon>Actinopterygii</taxon>
        <taxon>Neopterygii</taxon>
        <taxon>Teleostei</taxon>
        <taxon>Neoteleostei</taxon>
        <taxon>Acanthomorphata</taxon>
        <taxon>Gobiaria</taxon>
        <taxon>Gobiiformes</taxon>
        <taxon>Gobioidei</taxon>
        <taxon>Gobiidae</taxon>
        <taxon>Gobionellinae</taxon>
        <taxon>Mugilogobius</taxon>
    </lineage>
</organism>
<name>A0AAW0N342_9GOBI</name>
<dbReference type="GO" id="GO:0008409">
    <property type="term" value="F:5'-3' exonuclease activity"/>
    <property type="evidence" value="ECO:0007669"/>
    <property type="project" value="TreeGrafter"/>
</dbReference>
<feature type="domain" description="Fanconi-associated nuclease 1-like winged-helix" evidence="2">
    <location>
        <begin position="36"/>
        <end position="118"/>
    </location>
</feature>
<dbReference type="AlphaFoldDB" id="A0AAW0N342"/>
<keyword evidence="1" id="KW-0539">Nucleus</keyword>
<reference evidence="4" key="1">
    <citation type="submission" date="2024-04" db="EMBL/GenBank/DDBJ databases">
        <title>Salinicola lusitanus LLJ914,a marine bacterium isolated from the Okinawa Trough.</title>
        <authorList>
            <person name="Li J."/>
        </authorList>
    </citation>
    <scope>NUCLEOTIDE SEQUENCE [LARGE SCALE GENOMIC DNA]</scope>
</reference>
<comment type="caution">
    <text evidence="3">The sequence shown here is derived from an EMBL/GenBank/DDBJ whole genome shotgun (WGS) entry which is preliminary data.</text>
</comment>
<dbReference type="Proteomes" id="UP001460270">
    <property type="component" value="Unassembled WGS sequence"/>
</dbReference>
<dbReference type="InterPro" id="IPR033315">
    <property type="entry name" value="Fan1-like"/>
</dbReference>
<comment type="cofactor">
    <cofactor evidence="1">
        <name>Mg(2+)</name>
        <dbReference type="ChEBI" id="CHEBI:18420"/>
    </cofactor>
    <cofactor evidence="1">
        <name>Mn(2+)</name>
        <dbReference type="ChEBI" id="CHEBI:29035"/>
    </cofactor>
</comment>
<evidence type="ECO:0000313" key="3">
    <source>
        <dbReference type="EMBL" id="KAK7891029.1"/>
    </source>
</evidence>
<proteinExistence type="inferred from homology"/>
<gene>
    <name evidence="3" type="ORF">WMY93_022992</name>
</gene>
<dbReference type="InterPro" id="IPR049125">
    <property type="entry name" value="FAN1-like_WH"/>
</dbReference>
<comment type="catalytic activity">
    <reaction evidence="1">
        <text>Hydrolytically removes 5'-nucleotides successively from the 3'-hydroxy termini of 3'-hydroxy-terminated oligonucleotides.</text>
        <dbReference type="EC" id="3.1.4.1"/>
    </reaction>
</comment>
<protein>
    <recommendedName>
        <fullName evidence="1">Fanconi-associated nuclease</fullName>
        <ecNumber evidence="1">3.1.4.1</ecNumber>
    </recommendedName>
</protein>
<dbReference type="Pfam" id="PF21315">
    <property type="entry name" value="FAN1_HTH"/>
    <property type="match status" value="1"/>
</dbReference>
<keyword evidence="1" id="KW-0540">Nuclease</keyword>
<dbReference type="GO" id="GO:0070336">
    <property type="term" value="F:flap-structured DNA binding"/>
    <property type="evidence" value="ECO:0007669"/>
    <property type="project" value="TreeGrafter"/>
</dbReference>
<keyword evidence="1" id="KW-0460">Magnesium</keyword>
<dbReference type="PANTHER" id="PTHR15749:SF4">
    <property type="entry name" value="FANCONI-ASSOCIATED NUCLEASE 1"/>
    <property type="match status" value="1"/>
</dbReference>
<comment type="similarity">
    <text evidence="1">Belongs to the FAN1 family.</text>
</comment>
<keyword evidence="1" id="KW-0464">Manganese</keyword>
<evidence type="ECO:0000259" key="2">
    <source>
        <dbReference type="Pfam" id="PF21315"/>
    </source>
</evidence>
<keyword evidence="1" id="KW-0479">Metal-binding</keyword>
<dbReference type="GO" id="GO:0036297">
    <property type="term" value="P:interstrand cross-link repair"/>
    <property type="evidence" value="ECO:0007669"/>
    <property type="project" value="InterPro"/>
</dbReference>